<keyword evidence="5" id="KW-1185">Reference proteome</keyword>
<dbReference type="OrthoDB" id="9812993at2"/>
<dbReference type="STRING" id="1123350.SAMN02744040_01091"/>
<organism evidence="4 5">
    <name type="scientific">Tepidibacter thalassicus DSM 15285</name>
    <dbReference type="NCBI Taxonomy" id="1123350"/>
    <lineage>
        <taxon>Bacteria</taxon>
        <taxon>Bacillati</taxon>
        <taxon>Bacillota</taxon>
        <taxon>Clostridia</taxon>
        <taxon>Peptostreptococcales</taxon>
        <taxon>Peptostreptococcaceae</taxon>
        <taxon>Tepidibacter</taxon>
    </lineage>
</organism>
<dbReference type="GO" id="GO:0003677">
    <property type="term" value="F:DNA binding"/>
    <property type="evidence" value="ECO:0007669"/>
    <property type="project" value="UniProtKB-UniRule"/>
</dbReference>
<evidence type="ECO:0000313" key="4">
    <source>
        <dbReference type="EMBL" id="SHH17304.1"/>
    </source>
</evidence>
<dbReference type="InterPro" id="IPR009057">
    <property type="entry name" value="Homeodomain-like_sf"/>
</dbReference>
<sequence>MPKIIKDLENKIFNSAIDLFGEYGYKKVDMKLIAKKVGIAVGTLYNYYPNKKELYIDVFKKSWQETFYKLDSIINEKSDIKEKIRKYIDTLYNEILRRKGLGGELIKENVFRDDEKDELLYVKRDLLKKIEGLIKEVKEDIGLKLEDGMESRLAETIFILILKIMLEHPDEKEKNIKFIIELIECTYGK</sequence>
<dbReference type="PRINTS" id="PR00455">
    <property type="entry name" value="HTHTETR"/>
</dbReference>
<dbReference type="RefSeq" id="WP_072724422.1">
    <property type="nucleotide sequence ID" value="NZ_FQXH01000009.1"/>
</dbReference>
<dbReference type="Pfam" id="PF00440">
    <property type="entry name" value="TetR_N"/>
    <property type="match status" value="1"/>
</dbReference>
<dbReference type="PANTHER" id="PTHR43479:SF11">
    <property type="entry name" value="ACREF_ENVCD OPERON REPRESSOR-RELATED"/>
    <property type="match status" value="1"/>
</dbReference>
<accession>A0A1M5QT49</accession>
<feature type="domain" description="HTH tetR-type" evidence="3">
    <location>
        <begin position="6"/>
        <end position="66"/>
    </location>
</feature>
<dbReference type="EMBL" id="FQXH01000009">
    <property type="protein sequence ID" value="SHH17304.1"/>
    <property type="molecule type" value="Genomic_DNA"/>
</dbReference>
<evidence type="ECO:0000256" key="2">
    <source>
        <dbReference type="PROSITE-ProRule" id="PRU00335"/>
    </source>
</evidence>
<protein>
    <submittedName>
        <fullName evidence="4">Transcriptional regulator, TetR family</fullName>
    </submittedName>
</protein>
<name>A0A1M5QT49_9FIRM</name>
<reference evidence="5" key="1">
    <citation type="submission" date="2016-11" db="EMBL/GenBank/DDBJ databases">
        <authorList>
            <person name="Varghese N."/>
            <person name="Submissions S."/>
        </authorList>
    </citation>
    <scope>NUCLEOTIDE SEQUENCE [LARGE SCALE GENOMIC DNA]</scope>
    <source>
        <strain evidence="5">DSM 15285</strain>
    </source>
</reference>
<feature type="DNA-binding region" description="H-T-H motif" evidence="2">
    <location>
        <begin position="29"/>
        <end position="48"/>
    </location>
</feature>
<dbReference type="PROSITE" id="PS50977">
    <property type="entry name" value="HTH_TETR_2"/>
    <property type="match status" value="1"/>
</dbReference>
<gene>
    <name evidence="4" type="ORF">SAMN02744040_01091</name>
</gene>
<dbReference type="PANTHER" id="PTHR43479">
    <property type="entry name" value="ACREF/ENVCD OPERON REPRESSOR-RELATED"/>
    <property type="match status" value="1"/>
</dbReference>
<evidence type="ECO:0000256" key="1">
    <source>
        <dbReference type="ARBA" id="ARBA00023125"/>
    </source>
</evidence>
<proteinExistence type="predicted"/>
<dbReference type="AlphaFoldDB" id="A0A1M5QT49"/>
<keyword evidence="1 2" id="KW-0238">DNA-binding</keyword>
<dbReference type="Gene3D" id="1.10.357.10">
    <property type="entry name" value="Tetracycline Repressor, domain 2"/>
    <property type="match status" value="1"/>
</dbReference>
<evidence type="ECO:0000259" key="3">
    <source>
        <dbReference type="PROSITE" id="PS50977"/>
    </source>
</evidence>
<evidence type="ECO:0000313" key="5">
    <source>
        <dbReference type="Proteomes" id="UP000242520"/>
    </source>
</evidence>
<dbReference type="InterPro" id="IPR050624">
    <property type="entry name" value="HTH-type_Tx_Regulator"/>
</dbReference>
<dbReference type="Proteomes" id="UP000242520">
    <property type="component" value="Unassembled WGS sequence"/>
</dbReference>
<dbReference type="InterPro" id="IPR001647">
    <property type="entry name" value="HTH_TetR"/>
</dbReference>
<dbReference type="SUPFAM" id="SSF46689">
    <property type="entry name" value="Homeodomain-like"/>
    <property type="match status" value="1"/>
</dbReference>